<evidence type="ECO:0000313" key="2">
    <source>
        <dbReference type="EMBL" id="MBU8547109.1"/>
    </source>
</evidence>
<evidence type="ECO:0000313" key="3">
    <source>
        <dbReference type="Proteomes" id="UP000689967"/>
    </source>
</evidence>
<organism evidence="2 3">
    <name type="scientific">Falsiroseomonas oleicola</name>
    <dbReference type="NCBI Taxonomy" id="2801474"/>
    <lineage>
        <taxon>Bacteria</taxon>
        <taxon>Pseudomonadati</taxon>
        <taxon>Pseudomonadota</taxon>
        <taxon>Alphaproteobacteria</taxon>
        <taxon>Acetobacterales</taxon>
        <taxon>Roseomonadaceae</taxon>
        <taxon>Falsiroseomonas</taxon>
    </lineage>
</organism>
<feature type="domain" description="Glycosyltransferase subfamily 4-like N-terminal" evidence="1">
    <location>
        <begin position="21"/>
        <end position="173"/>
    </location>
</feature>
<proteinExistence type="predicted"/>
<dbReference type="EMBL" id="JAERQM010000012">
    <property type="protein sequence ID" value="MBU8547109.1"/>
    <property type="molecule type" value="Genomic_DNA"/>
</dbReference>
<dbReference type="Pfam" id="PF13692">
    <property type="entry name" value="Glyco_trans_1_4"/>
    <property type="match status" value="1"/>
</dbReference>
<gene>
    <name evidence="2" type="ORF">JJQ90_25555</name>
</gene>
<sequence>MTAAAGPLRILVVSDAWYPQVNGVVRTMATVVAELTRLGDVVEVIGPDRFTTIPTPGYAEIRLALAPRRKLARLVDAFRPDAVHIATEGPLGWAMRGICRARGWRFTTSFHTKFPDYLHARTRIPKAWSWALMRHFHQAGNGTLCATPTLAAELKGRGFTHVVPWSRGVDLDRFHPAAGENGAAEGWESLPRPIFLCAGRVAVEKNLEAFLALDLPGSKVVVGDGPQRAALMRRFPDTHFTGWRENGALARAYALADVFVFPSLTDTFGLVLLEALASGTPVAAFPVTGPLDVIGDHPVGALDGDLRAACLRALSADRAGCRAYAAQFSWAACARRFRDSLLYR</sequence>
<comment type="caution">
    <text evidence="2">The sequence shown here is derived from an EMBL/GenBank/DDBJ whole genome shotgun (WGS) entry which is preliminary data.</text>
</comment>
<dbReference type="InterPro" id="IPR050194">
    <property type="entry name" value="Glycosyltransferase_grp1"/>
</dbReference>
<dbReference type="RefSeq" id="WP_216879137.1">
    <property type="nucleotide sequence ID" value="NZ_JAERQM010000012.1"/>
</dbReference>
<dbReference type="CDD" id="cd03814">
    <property type="entry name" value="GT4-like"/>
    <property type="match status" value="1"/>
</dbReference>
<dbReference type="PANTHER" id="PTHR45947">
    <property type="entry name" value="SULFOQUINOVOSYL TRANSFERASE SQD2"/>
    <property type="match status" value="1"/>
</dbReference>
<protein>
    <submittedName>
        <fullName evidence="2">Glycosyltransferase family 1 protein</fullName>
    </submittedName>
</protein>
<accession>A0ABS6HFD4</accession>
<dbReference type="PANTHER" id="PTHR45947:SF3">
    <property type="entry name" value="SULFOQUINOVOSYL TRANSFERASE SQD2"/>
    <property type="match status" value="1"/>
</dbReference>
<keyword evidence="3" id="KW-1185">Reference proteome</keyword>
<reference evidence="2 3" key="1">
    <citation type="submission" date="2021-01" db="EMBL/GenBank/DDBJ databases">
        <title>Roseomonas sp. nov, a bacterium isolated from an oil production mixture in Yumen Oilfield.</title>
        <authorList>
            <person name="Wu D."/>
        </authorList>
    </citation>
    <scope>NUCLEOTIDE SEQUENCE [LARGE SCALE GENOMIC DNA]</scope>
    <source>
        <strain evidence="2 3">ROY-5-3</strain>
    </source>
</reference>
<dbReference type="Proteomes" id="UP000689967">
    <property type="component" value="Unassembled WGS sequence"/>
</dbReference>
<dbReference type="InterPro" id="IPR028098">
    <property type="entry name" value="Glyco_trans_4-like_N"/>
</dbReference>
<name>A0ABS6HFD4_9PROT</name>
<evidence type="ECO:0000259" key="1">
    <source>
        <dbReference type="Pfam" id="PF13439"/>
    </source>
</evidence>
<dbReference type="Pfam" id="PF13439">
    <property type="entry name" value="Glyco_transf_4"/>
    <property type="match status" value="1"/>
</dbReference>